<keyword evidence="2" id="KW-1185">Reference proteome</keyword>
<dbReference type="HOGENOM" id="CLU_470079_0_0_1"/>
<dbReference type="Gene3D" id="3.80.10.10">
    <property type="entry name" value="Ribonuclease Inhibitor"/>
    <property type="match status" value="1"/>
</dbReference>
<sequence length="572" mass="62547">MKTILSRLRDFPSIPLSVVERLPPSVLFEILAYSLSAQVPASLRILPQVSRTWRLVCYSQPDLWPTLSLDMSDANTSGKAAYWLRLSGGVPLRIEVTRSTTATPSPKENRSNTMALAKTLRLSLDRWRAFSFVANASDAAIFFAHCTGSAPLLRHFSVQFTSTAKPPGTISIALASSSQTFVTLAMSNPQHVPEWSEAWCITHLSLKLNPSDYFSAALIKLWRSLPMLQCLTVTAADDNPHALAQRVRFNPPNVLVLEHVRSVKMQRVYSLHIFGILHLPSLEAFSAEGIQWSDATMHGLVTLLPACPLLKEVVLTGTGGVSANPSFPAIELSAATKVKIAGAPDAFLSRLSMPSLIDITFSSVSAHVMCSRLTATSTITHISLSSLVYPPNMPVPPFVGAEVTTLSVTCKCLIWLNGCILPKLRTLSIRSESPESLYPRVGPALQGLITRSNPPLQHMYLQGLNTACDKFYSALECMERIERLTFVQCLVGTDTLTAMESVSRHSRFSWIEVENCSRLAPSQILRLICSRNASATRSGTGIKLRGRVVLSSDASEVTPEVMDELVSRGIDC</sequence>
<evidence type="ECO:0000313" key="2">
    <source>
        <dbReference type="Proteomes" id="UP000027195"/>
    </source>
</evidence>
<dbReference type="SUPFAM" id="SSF52047">
    <property type="entry name" value="RNI-like"/>
    <property type="match status" value="1"/>
</dbReference>
<name>A0A067MHD8_BOTB1</name>
<reference evidence="2" key="1">
    <citation type="journal article" date="2014" name="Proc. Natl. Acad. Sci. U.S.A.">
        <title>Extensive sampling of basidiomycete genomes demonstrates inadequacy of the white-rot/brown-rot paradigm for wood decay fungi.</title>
        <authorList>
            <person name="Riley R."/>
            <person name="Salamov A.A."/>
            <person name="Brown D.W."/>
            <person name="Nagy L.G."/>
            <person name="Floudas D."/>
            <person name="Held B.W."/>
            <person name="Levasseur A."/>
            <person name="Lombard V."/>
            <person name="Morin E."/>
            <person name="Otillar R."/>
            <person name="Lindquist E.A."/>
            <person name="Sun H."/>
            <person name="LaButti K.M."/>
            <person name="Schmutz J."/>
            <person name="Jabbour D."/>
            <person name="Luo H."/>
            <person name="Baker S.E."/>
            <person name="Pisabarro A.G."/>
            <person name="Walton J.D."/>
            <person name="Blanchette R.A."/>
            <person name="Henrissat B."/>
            <person name="Martin F."/>
            <person name="Cullen D."/>
            <person name="Hibbett D.S."/>
            <person name="Grigoriev I.V."/>
        </authorList>
    </citation>
    <scope>NUCLEOTIDE SEQUENCE [LARGE SCALE GENOMIC DNA]</scope>
    <source>
        <strain evidence="2">FD-172 SS1</strain>
    </source>
</reference>
<dbReference type="InterPro" id="IPR032675">
    <property type="entry name" value="LRR_dom_sf"/>
</dbReference>
<evidence type="ECO:0000313" key="1">
    <source>
        <dbReference type="EMBL" id="KDQ14140.1"/>
    </source>
</evidence>
<dbReference type="EMBL" id="KL198039">
    <property type="protein sequence ID" value="KDQ14140.1"/>
    <property type="molecule type" value="Genomic_DNA"/>
</dbReference>
<organism evidence="1 2">
    <name type="scientific">Botryobasidium botryosum (strain FD-172 SS1)</name>
    <dbReference type="NCBI Taxonomy" id="930990"/>
    <lineage>
        <taxon>Eukaryota</taxon>
        <taxon>Fungi</taxon>
        <taxon>Dikarya</taxon>
        <taxon>Basidiomycota</taxon>
        <taxon>Agaricomycotina</taxon>
        <taxon>Agaricomycetes</taxon>
        <taxon>Cantharellales</taxon>
        <taxon>Botryobasidiaceae</taxon>
        <taxon>Botryobasidium</taxon>
    </lineage>
</organism>
<gene>
    <name evidence="1" type="ORF">BOTBODRAFT_32926</name>
</gene>
<dbReference type="Proteomes" id="UP000027195">
    <property type="component" value="Unassembled WGS sequence"/>
</dbReference>
<accession>A0A067MHD8</accession>
<dbReference type="InParanoid" id="A0A067MHD8"/>
<dbReference type="OrthoDB" id="2269034at2759"/>
<dbReference type="AlphaFoldDB" id="A0A067MHD8"/>
<protein>
    <submittedName>
        <fullName evidence="1">Uncharacterized protein</fullName>
    </submittedName>
</protein>
<proteinExistence type="predicted"/>